<keyword evidence="1" id="KW-1133">Transmembrane helix</keyword>
<keyword evidence="1" id="KW-0472">Membrane</keyword>
<protein>
    <submittedName>
        <fullName evidence="2">Cell wall protein</fullName>
    </submittedName>
</protein>
<feature type="transmembrane region" description="Helical" evidence="1">
    <location>
        <begin position="79"/>
        <end position="99"/>
    </location>
</feature>
<accession>A0A2R6PVP6</accession>
<organism evidence="2 3">
    <name type="scientific">Actinidia chinensis var. chinensis</name>
    <name type="common">Chinese soft-hair kiwi</name>
    <dbReference type="NCBI Taxonomy" id="1590841"/>
    <lineage>
        <taxon>Eukaryota</taxon>
        <taxon>Viridiplantae</taxon>
        <taxon>Streptophyta</taxon>
        <taxon>Embryophyta</taxon>
        <taxon>Tracheophyta</taxon>
        <taxon>Spermatophyta</taxon>
        <taxon>Magnoliopsida</taxon>
        <taxon>eudicotyledons</taxon>
        <taxon>Gunneridae</taxon>
        <taxon>Pentapetalae</taxon>
        <taxon>asterids</taxon>
        <taxon>Ericales</taxon>
        <taxon>Actinidiaceae</taxon>
        <taxon>Actinidia</taxon>
    </lineage>
</organism>
<feature type="transmembrane region" description="Helical" evidence="1">
    <location>
        <begin position="210"/>
        <end position="233"/>
    </location>
</feature>
<evidence type="ECO:0000256" key="1">
    <source>
        <dbReference type="SAM" id="Phobius"/>
    </source>
</evidence>
<keyword evidence="3" id="KW-1185">Reference proteome</keyword>
<feature type="transmembrane region" description="Helical" evidence="1">
    <location>
        <begin position="325"/>
        <end position="346"/>
    </location>
</feature>
<name>A0A2R6PVP6_ACTCC</name>
<reference evidence="3" key="2">
    <citation type="journal article" date="2018" name="BMC Genomics">
        <title>A manually annotated Actinidia chinensis var. chinensis (kiwifruit) genome highlights the challenges associated with draft genomes and gene prediction in plants.</title>
        <authorList>
            <person name="Pilkington S.M."/>
            <person name="Crowhurst R."/>
            <person name="Hilario E."/>
            <person name="Nardozza S."/>
            <person name="Fraser L."/>
            <person name="Peng Y."/>
            <person name="Gunaseelan K."/>
            <person name="Simpson R."/>
            <person name="Tahir J."/>
            <person name="Deroles S.C."/>
            <person name="Templeton K."/>
            <person name="Luo Z."/>
            <person name="Davy M."/>
            <person name="Cheng C."/>
            <person name="McNeilage M."/>
            <person name="Scaglione D."/>
            <person name="Liu Y."/>
            <person name="Zhang Q."/>
            <person name="Datson P."/>
            <person name="De Silva N."/>
            <person name="Gardiner S.E."/>
            <person name="Bassett H."/>
            <person name="Chagne D."/>
            <person name="McCallum J."/>
            <person name="Dzierzon H."/>
            <person name="Deng C."/>
            <person name="Wang Y.Y."/>
            <person name="Barron L."/>
            <person name="Manako K."/>
            <person name="Bowen J."/>
            <person name="Foster T.M."/>
            <person name="Erridge Z.A."/>
            <person name="Tiffin H."/>
            <person name="Waite C.N."/>
            <person name="Davies K.M."/>
            <person name="Grierson E.P."/>
            <person name="Laing W.A."/>
            <person name="Kirk R."/>
            <person name="Chen X."/>
            <person name="Wood M."/>
            <person name="Montefiori M."/>
            <person name="Brummell D.A."/>
            <person name="Schwinn K.E."/>
            <person name="Catanach A."/>
            <person name="Fullerton C."/>
            <person name="Li D."/>
            <person name="Meiyalaghan S."/>
            <person name="Nieuwenhuizen N."/>
            <person name="Read N."/>
            <person name="Prakash R."/>
            <person name="Hunter D."/>
            <person name="Zhang H."/>
            <person name="McKenzie M."/>
            <person name="Knabel M."/>
            <person name="Harris A."/>
            <person name="Allan A.C."/>
            <person name="Gleave A."/>
            <person name="Chen A."/>
            <person name="Janssen B.J."/>
            <person name="Plunkett B."/>
            <person name="Ampomah-Dwamena C."/>
            <person name="Voogd C."/>
            <person name="Leif D."/>
            <person name="Lafferty D."/>
            <person name="Souleyre E.J.F."/>
            <person name="Varkonyi-Gasic E."/>
            <person name="Gambi F."/>
            <person name="Hanley J."/>
            <person name="Yao J.L."/>
            <person name="Cheung J."/>
            <person name="David K.M."/>
            <person name="Warren B."/>
            <person name="Marsh K."/>
            <person name="Snowden K.C."/>
            <person name="Lin-Wang K."/>
            <person name="Brian L."/>
            <person name="Martinez-Sanchez M."/>
            <person name="Wang M."/>
            <person name="Ileperuma N."/>
            <person name="Macnee N."/>
            <person name="Campin R."/>
            <person name="McAtee P."/>
            <person name="Drummond R.S.M."/>
            <person name="Espley R.V."/>
            <person name="Ireland H.S."/>
            <person name="Wu R."/>
            <person name="Atkinson R.G."/>
            <person name="Karunairetnam S."/>
            <person name="Bulley S."/>
            <person name="Chunkath S."/>
            <person name="Hanley Z."/>
            <person name="Storey R."/>
            <person name="Thrimawithana A.H."/>
            <person name="Thomson S."/>
            <person name="David C."/>
            <person name="Testolin R."/>
            <person name="Huang H."/>
            <person name="Hellens R.P."/>
            <person name="Schaffer R.J."/>
        </authorList>
    </citation>
    <scope>NUCLEOTIDE SEQUENCE [LARGE SCALE GENOMIC DNA]</scope>
    <source>
        <strain evidence="3">cv. Red5</strain>
    </source>
</reference>
<keyword evidence="1" id="KW-0812">Transmembrane</keyword>
<proteinExistence type="predicted"/>
<feature type="transmembrane region" description="Helical" evidence="1">
    <location>
        <begin position="144"/>
        <end position="163"/>
    </location>
</feature>
<reference evidence="2 3" key="1">
    <citation type="submission" date="2017-07" db="EMBL/GenBank/DDBJ databases">
        <title>An improved, manually edited Actinidia chinensis var. chinensis (kiwifruit) genome highlights the challenges associated with draft genomes and gene prediction in plants.</title>
        <authorList>
            <person name="Pilkington S."/>
            <person name="Crowhurst R."/>
            <person name="Hilario E."/>
            <person name="Nardozza S."/>
            <person name="Fraser L."/>
            <person name="Peng Y."/>
            <person name="Gunaseelan K."/>
            <person name="Simpson R."/>
            <person name="Tahir J."/>
            <person name="Deroles S."/>
            <person name="Templeton K."/>
            <person name="Luo Z."/>
            <person name="Davy M."/>
            <person name="Cheng C."/>
            <person name="Mcneilage M."/>
            <person name="Scaglione D."/>
            <person name="Liu Y."/>
            <person name="Zhang Q."/>
            <person name="Datson P."/>
            <person name="De Silva N."/>
            <person name="Gardiner S."/>
            <person name="Bassett H."/>
            <person name="Chagne D."/>
            <person name="Mccallum J."/>
            <person name="Dzierzon H."/>
            <person name="Deng C."/>
            <person name="Wang Y.-Y."/>
            <person name="Barron N."/>
            <person name="Manako K."/>
            <person name="Bowen J."/>
            <person name="Foster T."/>
            <person name="Erridge Z."/>
            <person name="Tiffin H."/>
            <person name="Waite C."/>
            <person name="Davies K."/>
            <person name="Grierson E."/>
            <person name="Laing W."/>
            <person name="Kirk R."/>
            <person name="Chen X."/>
            <person name="Wood M."/>
            <person name="Montefiori M."/>
            <person name="Brummell D."/>
            <person name="Schwinn K."/>
            <person name="Catanach A."/>
            <person name="Fullerton C."/>
            <person name="Li D."/>
            <person name="Meiyalaghan S."/>
            <person name="Nieuwenhuizen N."/>
            <person name="Read N."/>
            <person name="Prakash R."/>
            <person name="Hunter D."/>
            <person name="Zhang H."/>
            <person name="Mckenzie M."/>
            <person name="Knabel M."/>
            <person name="Harris A."/>
            <person name="Allan A."/>
            <person name="Chen A."/>
            <person name="Janssen B."/>
            <person name="Plunkett B."/>
            <person name="Dwamena C."/>
            <person name="Voogd C."/>
            <person name="Leif D."/>
            <person name="Lafferty D."/>
            <person name="Souleyre E."/>
            <person name="Varkonyi-Gasic E."/>
            <person name="Gambi F."/>
            <person name="Hanley J."/>
            <person name="Yao J.-L."/>
            <person name="Cheung J."/>
            <person name="David K."/>
            <person name="Warren B."/>
            <person name="Marsh K."/>
            <person name="Snowden K."/>
            <person name="Lin-Wang K."/>
            <person name="Brian L."/>
            <person name="Martinez-Sanchez M."/>
            <person name="Wang M."/>
            <person name="Ileperuma N."/>
            <person name="Macnee N."/>
            <person name="Campin R."/>
            <person name="Mcatee P."/>
            <person name="Drummond R."/>
            <person name="Espley R."/>
            <person name="Ireland H."/>
            <person name="Wu R."/>
            <person name="Atkinson R."/>
            <person name="Karunairetnam S."/>
            <person name="Bulley S."/>
            <person name="Chunkath S."/>
            <person name="Hanley Z."/>
            <person name="Storey R."/>
            <person name="Thrimawithana A."/>
            <person name="Thomson S."/>
            <person name="David C."/>
            <person name="Testolin R."/>
        </authorList>
    </citation>
    <scope>NUCLEOTIDE SEQUENCE [LARGE SCALE GENOMIC DNA]</scope>
    <source>
        <strain evidence="3">cv. Red5</strain>
        <tissue evidence="2">Young leaf</tissue>
    </source>
</reference>
<feature type="transmembrane region" description="Helical" evidence="1">
    <location>
        <begin position="302"/>
        <end position="319"/>
    </location>
</feature>
<sequence>MGYEFIRFRMVLGVILALVLRGDRRYWVFIVLVLFEEMWFGFIIMVLRVILAMCYGSITSVLSLILVTLYGFITWVPDVVIMVICYGVIAYVSIIWYLIMDDIIAFTLGERPSTYQWVFIMLVFGGEEIWFGLVKSLLEVIPGLGYGFMMAVVGMILGMWHGFITLVPAVVLIAMWYAVITIVVCLIVVVWYVFIDRILLLLLEERHSKYHWVVVTLVLVGQEMWFGFITSILGGTLAMCYALITSILGVILAMWYGFVALVPGVVLMTISYELVTIALGMIIVVWHIFVDEILASVLGKRPSMYGWVLITLVLGEIWFRFTISLLSAILALCYEFVTSVVSVKFIKMILGVIKGMWYWLNTWVLAVLGVSLALIGSIVVETIKSLAVNWLSNVVYRIFQYP</sequence>
<evidence type="ECO:0000313" key="3">
    <source>
        <dbReference type="Proteomes" id="UP000241394"/>
    </source>
</evidence>
<feature type="transmembrane region" description="Helical" evidence="1">
    <location>
        <begin position="119"/>
        <end position="138"/>
    </location>
</feature>
<feature type="transmembrane region" description="Helical" evidence="1">
    <location>
        <begin position="270"/>
        <end position="290"/>
    </location>
</feature>
<dbReference type="Proteomes" id="UP000241394">
    <property type="component" value="Chromosome LG22"/>
</dbReference>
<feature type="transmembrane region" description="Helical" evidence="1">
    <location>
        <begin position="170"/>
        <end position="195"/>
    </location>
</feature>
<dbReference type="AlphaFoldDB" id="A0A2R6PVP6"/>
<dbReference type="EMBL" id="NKQK01000022">
    <property type="protein sequence ID" value="PSR97856.1"/>
    <property type="molecule type" value="Genomic_DNA"/>
</dbReference>
<feature type="transmembrane region" description="Helical" evidence="1">
    <location>
        <begin position="54"/>
        <end position="73"/>
    </location>
</feature>
<dbReference type="Gramene" id="PSR97856">
    <property type="protein sequence ID" value="PSR97856"/>
    <property type="gene ID" value="CEY00_Acc24505"/>
</dbReference>
<feature type="transmembrane region" description="Helical" evidence="1">
    <location>
        <begin position="26"/>
        <end position="47"/>
    </location>
</feature>
<feature type="transmembrane region" description="Helical" evidence="1">
    <location>
        <begin position="240"/>
        <end position="258"/>
    </location>
</feature>
<dbReference type="InParanoid" id="A0A2R6PVP6"/>
<feature type="transmembrane region" description="Helical" evidence="1">
    <location>
        <begin position="358"/>
        <end position="380"/>
    </location>
</feature>
<comment type="caution">
    <text evidence="2">The sequence shown here is derived from an EMBL/GenBank/DDBJ whole genome shotgun (WGS) entry which is preliminary data.</text>
</comment>
<evidence type="ECO:0000313" key="2">
    <source>
        <dbReference type="EMBL" id="PSR97856.1"/>
    </source>
</evidence>
<gene>
    <name evidence="2" type="ORF">CEY00_Acc24505</name>
</gene>